<dbReference type="InterPro" id="IPR004090">
    <property type="entry name" value="Chemotax_Me-accpt_rcpt"/>
</dbReference>
<dbReference type="SMART" id="SM00086">
    <property type="entry name" value="PAC"/>
    <property type="match status" value="2"/>
</dbReference>
<dbReference type="InterPro" id="IPR004089">
    <property type="entry name" value="MCPsignal_dom"/>
</dbReference>
<dbReference type="PROSITE" id="PS50112">
    <property type="entry name" value="PAS"/>
    <property type="match status" value="1"/>
</dbReference>
<dbReference type="Pfam" id="PF00015">
    <property type="entry name" value="MCPsignal"/>
    <property type="match status" value="1"/>
</dbReference>
<dbReference type="Pfam" id="PF13426">
    <property type="entry name" value="PAS_9"/>
    <property type="match status" value="1"/>
</dbReference>
<reference evidence="9 10" key="1">
    <citation type="submission" date="2018-11" db="EMBL/GenBank/DDBJ databases">
        <title>Vibrio LJC006 sp. nov., isolated from seawater during the bloom of the enteromorpha.</title>
        <authorList>
            <person name="Liang J."/>
        </authorList>
    </citation>
    <scope>NUCLEOTIDE SEQUENCE [LARGE SCALE GENOMIC DNA]</scope>
    <source>
        <strain evidence="9 10">LJC006</strain>
    </source>
</reference>
<dbReference type="PROSITE" id="PS50111">
    <property type="entry name" value="CHEMOTAXIS_TRANSDUC_2"/>
    <property type="match status" value="1"/>
</dbReference>
<proteinExistence type="inferred from homology"/>
<dbReference type="PROSITE" id="PS50113">
    <property type="entry name" value="PAC"/>
    <property type="match status" value="1"/>
</dbReference>
<evidence type="ECO:0000256" key="1">
    <source>
        <dbReference type="ARBA" id="ARBA00004370"/>
    </source>
</evidence>
<keyword evidence="2 4" id="KW-0807">Transducer</keyword>
<feature type="domain" description="Methyl-accepting transducer" evidence="6">
    <location>
        <begin position="253"/>
        <end position="437"/>
    </location>
</feature>
<dbReference type="EMBL" id="RJVQ01000018">
    <property type="protein sequence ID" value="RQW61079.1"/>
    <property type="molecule type" value="Genomic_DNA"/>
</dbReference>
<evidence type="ECO:0000259" key="7">
    <source>
        <dbReference type="PROSITE" id="PS50112"/>
    </source>
</evidence>
<keyword evidence="10" id="KW-1185">Reference proteome</keyword>
<dbReference type="SUPFAM" id="SSF58104">
    <property type="entry name" value="Methyl-accepting chemotaxis protein (MCP) signaling domain"/>
    <property type="match status" value="1"/>
</dbReference>
<dbReference type="GO" id="GO:0006935">
    <property type="term" value="P:chemotaxis"/>
    <property type="evidence" value="ECO:0007669"/>
    <property type="project" value="InterPro"/>
</dbReference>
<gene>
    <name evidence="9" type="ORF">EES38_21255</name>
</gene>
<accession>A0A3N9TAK8</accession>
<dbReference type="InterPro" id="IPR001610">
    <property type="entry name" value="PAC"/>
</dbReference>
<feature type="domain" description="PAS" evidence="7">
    <location>
        <begin position="36"/>
        <end position="73"/>
    </location>
</feature>
<dbReference type="Gene3D" id="1.10.287.950">
    <property type="entry name" value="Methyl-accepting chemotaxis protein"/>
    <property type="match status" value="1"/>
</dbReference>
<evidence type="ECO:0000259" key="8">
    <source>
        <dbReference type="PROSITE" id="PS50113"/>
    </source>
</evidence>
<protein>
    <submittedName>
        <fullName evidence="9">PAS domain S-box protein</fullName>
    </submittedName>
</protein>
<evidence type="ECO:0000256" key="5">
    <source>
        <dbReference type="SAM" id="Coils"/>
    </source>
</evidence>
<dbReference type="OrthoDB" id="9765776at2"/>
<dbReference type="AlphaFoldDB" id="A0A3N9TAK8"/>
<comment type="subcellular location">
    <subcellularLocation>
        <location evidence="1">Membrane</location>
    </subcellularLocation>
</comment>
<organism evidence="9 10">
    <name type="scientific">Vibrio viridaestus</name>
    <dbReference type="NCBI Taxonomy" id="2487322"/>
    <lineage>
        <taxon>Bacteria</taxon>
        <taxon>Pseudomonadati</taxon>
        <taxon>Pseudomonadota</taxon>
        <taxon>Gammaproteobacteria</taxon>
        <taxon>Vibrionales</taxon>
        <taxon>Vibrionaceae</taxon>
        <taxon>Vibrio</taxon>
    </lineage>
</organism>
<dbReference type="SUPFAM" id="SSF55785">
    <property type="entry name" value="PYP-like sensor domain (PAS domain)"/>
    <property type="match status" value="2"/>
</dbReference>
<dbReference type="GO" id="GO:0016020">
    <property type="term" value="C:membrane"/>
    <property type="evidence" value="ECO:0007669"/>
    <property type="project" value="UniProtKB-SubCell"/>
</dbReference>
<evidence type="ECO:0000313" key="9">
    <source>
        <dbReference type="EMBL" id="RQW61079.1"/>
    </source>
</evidence>
<evidence type="ECO:0000256" key="3">
    <source>
        <dbReference type="ARBA" id="ARBA00029447"/>
    </source>
</evidence>
<dbReference type="GO" id="GO:0004888">
    <property type="term" value="F:transmembrane signaling receptor activity"/>
    <property type="evidence" value="ECO:0007669"/>
    <property type="project" value="InterPro"/>
</dbReference>
<dbReference type="PANTHER" id="PTHR32089:SF112">
    <property type="entry name" value="LYSOZYME-LIKE PROTEIN-RELATED"/>
    <property type="match status" value="1"/>
</dbReference>
<dbReference type="SMART" id="SM00283">
    <property type="entry name" value="MA"/>
    <property type="match status" value="1"/>
</dbReference>
<evidence type="ECO:0000256" key="2">
    <source>
        <dbReference type="ARBA" id="ARBA00023224"/>
    </source>
</evidence>
<evidence type="ECO:0000259" key="6">
    <source>
        <dbReference type="PROSITE" id="PS50111"/>
    </source>
</evidence>
<evidence type="ECO:0000256" key="4">
    <source>
        <dbReference type="PROSITE-ProRule" id="PRU00284"/>
    </source>
</evidence>
<sequence length="437" mass="48941">MFFNKNKKSAQHRQDLEELDALKQIHEGLTEEIINFTLDSQGIVLSVNPLYEQHLGISSQELRGKPFIELVPPVAQNSPHFLKMKESISQGKHWHGAIETLDSEGNSAWLRAIIHPIQAKDGKILKYSVFANELTETIQTSRENEDLLNGLDRSMAIIEFSLDGTILDANHNFLNTVGYNIEEIKGRHHRMFCSSELVNSIEYQQFWHQLSAGEFVSGRFKRIDHYGNTLWLEASYNPIHNERGELYKVVKFATDITEQIRQERAASEAAQLASEISESTRKQTLEGKETIESTIANMEMLSTQMNQASDEITALNAHSKKINDLVESIKGIADQTNLLALNAAIEAARAGEQGRGFAVVADEVRQLASRTNATTLEIVSMVSENVSQTESTVNLISKYQAQTQETLSYSGRAGQVIQEIEQGADKVSQAIQQLKQN</sequence>
<dbReference type="InterPro" id="IPR035965">
    <property type="entry name" value="PAS-like_dom_sf"/>
</dbReference>
<evidence type="ECO:0000313" key="10">
    <source>
        <dbReference type="Proteomes" id="UP000281112"/>
    </source>
</evidence>
<dbReference type="Gene3D" id="3.30.450.20">
    <property type="entry name" value="PAS domain"/>
    <property type="match status" value="2"/>
</dbReference>
<dbReference type="CDD" id="cd11386">
    <property type="entry name" value="MCP_signal"/>
    <property type="match status" value="1"/>
</dbReference>
<dbReference type="SMART" id="SM00091">
    <property type="entry name" value="PAS"/>
    <property type="match status" value="2"/>
</dbReference>
<comment type="caution">
    <text evidence="9">The sequence shown here is derived from an EMBL/GenBank/DDBJ whole genome shotgun (WGS) entry which is preliminary data.</text>
</comment>
<dbReference type="InterPro" id="IPR000700">
    <property type="entry name" value="PAS-assoc_C"/>
</dbReference>
<feature type="domain" description="PAC" evidence="8">
    <location>
        <begin position="216"/>
        <end position="268"/>
    </location>
</feature>
<comment type="similarity">
    <text evidence="3">Belongs to the methyl-accepting chemotaxis (MCP) protein family.</text>
</comment>
<dbReference type="InterPro" id="IPR000014">
    <property type="entry name" value="PAS"/>
</dbReference>
<dbReference type="Pfam" id="PF08448">
    <property type="entry name" value="PAS_4"/>
    <property type="match status" value="1"/>
</dbReference>
<dbReference type="CDD" id="cd00130">
    <property type="entry name" value="PAS"/>
    <property type="match status" value="2"/>
</dbReference>
<dbReference type="InterPro" id="IPR013656">
    <property type="entry name" value="PAS_4"/>
</dbReference>
<dbReference type="GO" id="GO:0007165">
    <property type="term" value="P:signal transduction"/>
    <property type="evidence" value="ECO:0007669"/>
    <property type="project" value="UniProtKB-KW"/>
</dbReference>
<name>A0A3N9TAK8_9VIBR</name>
<dbReference type="PANTHER" id="PTHR32089">
    <property type="entry name" value="METHYL-ACCEPTING CHEMOTAXIS PROTEIN MCPB"/>
    <property type="match status" value="1"/>
</dbReference>
<keyword evidence="5" id="KW-0175">Coiled coil</keyword>
<feature type="coiled-coil region" evidence="5">
    <location>
        <begin position="291"/>
        <end position="318"/>
    </location>
</feature>
<dbReference type="PRINTS" id="PR00260">
    <property type="entry name" value="CHEMTRNSDUCR"/>
</dbReference>
<dbReference type="Proteomes" id="UP000281112">
    <property type="component" value="Unassembled WGS sequence"/>
</dbReference>
<dbReference type="NCBIfam" id="TIGR00229">
    <property type="entry name" value="sensory_box"/>
    <property type="match status" value="2"/>
</dbReference>